<accession>A0A0G1WJ08</accession>
<organism evidence="1 2">
    <name type="scientific">Candidatus Wolfebacteria bacterium GW2011_GWA2_47_9b</name>
    <dbReference type="NCBI Taxonomy" id="1619005"/>
    <lineage>
        <taxon>Bacteria</taxon>
        <taxon>Candidatus Wolfeibacteriota</taxon>
    </lineage>
</organism>
<reference evidence="1 2" key="1">
    <citation type="journal article" date="2015" name="Nature">
        <title>rRNA introns, odd ribosomes, and small enigmatic genomes across a large radiation of phyla.</title>
        <authorList>
            <person name="Brown C.T."/>
            <person name="Hug L.A."/>
            <person name="Thomas B.C."/>
            <person name="Sharon I."/>
            <person name="Castelle C.J."/>
            <person name="Singh A."/>
            <person name="Wilkins M.J."/>
            <person name="Williams K.H."/>
            <person name="Banfield J.F."/>
        </authorList>
    </citation>
    <scope>NUCLEOTIDE SEQUENCE [LARGE SCALE GENOMIC DNA]</scope>
</reference>
<gene>
    <name evidence="1" type="ORF">UY19_C0004G0017</name>
</gene>
<proteinExistence type="predicted"/>
<dbReference type="AlphaFoldDB" id="A0A0G1WJ08"/>
<comment type="caution">
    <text evidence="1">The sequence shown here is derived from an EMBL/GenBank/DDBJ whole genome shotgun (WGS) entry which is preliminary data.</text>
</comment>
<evidence type="ECO:0000313" key="1">
    <source>
        <dbReference type="EMBL" id="KKU90303.1"/>
    </source>
</evidence>
<dbReference type="EMBL" id="LCPB01000004">
    <property type="protein sequence ID" value="KKU90303.1"/>
    <property type="molecule type" value="Genomic_DNA"/>
</dbReference>
<dbReference type="Proteomes" id="UP000033882">
    <property type="component" value="Unassembled WGS sequence"/>
</dbReference>
<sequence length="251" mass="28979">MHANGTHWARFFSKNCRNEMMRECRDLGIEPSAIRRSILLRNMIGRLCHIVFQSHPGNIIFSLRSKEAANEAVKNSIASYRKKTKETGGDFFRINVDRIGAYDLRRDPIGSLHKVSMFSNFSEIDDTYSYAELPVPNEWVLLMGMAAHEVRHRMQFVLGVDLVAVDGAAYKGFTDGMLSHSVWLEALNTKLALERIYCDTVGYHPRVRDWYASDVEFDARAVESYMMHALHRYPNLDNEALRSIMFLHPFR</sequence>
<name>A0A0G1WJ08_9BACT</name>
<evidence type="ECO:0000313" key="2">
    <source>
        <dbReference type="Proteomes" id="UP000033882"/>
    </source>
</evidence>
<protein>
    <submittedName>
        <fullName evidence="1">Uncharacterized protein</fullName>
    </submittedName>
</protein>